<dbReference type="RefSeq" id="WP_091834827.1">
    <property type="nucleotide sequence ID" value="NZ_FNZK01000022.1"/>
</dbReference>
<keyword evidence="3" id="KW-1185">Reference proteome</keyword>
<dbReference type="PANTHER" id="PTHR39184:SF1">
    <property type="entry name" value="PBSX PHAGE TERMINASE LARGE SUBUNIT"/>
    <property type="match status" value="1"/>
</dbReference>
<feature type="domain" description="Phage terminase large subunit N-terminal" evidence="1">
    <location>
        <begin position="1"/>
        <end position="178"/>
    </location>
</feature>
<dbReference type="Gene3D" id="3.40.50.300">
    <property type="entry name" value="P-loop containing nucleotide triphosphate hydrolases"/>
    <property type="match status" value="1"/>
</dbReference>
<dbReference type="Gene3D" id="3.30.420.280">
    <property type="match status" value="1"/>
</dbReference>
<protein>
    <submittedName>
        <fullName evidence="2">Phage terminase, large subunit, PBSX family</fullName>
    </submittedName>
</protein>
<evidence type="ECO:0000313" key="3">
    <source>
        <dbReference type="Proteomes" id="UP000199662"/>
    </source>
</evidence>
<dbReference type="EMBL" id="FNZK01000022">
    <property type="protein sequence ID" value="SEJ89683.1"/>
    <property type="molecule type" value="Genomic_DNA"/>
</dbReference>
<dbReference type="Proteomes" id="UP000199662">
    <property type="component" value="Unassembled WGS sequence"/>
</dbReference>
<evidence type="ECO:0000259" key="1">
    <source>
        <dbReference type="Pfam" id="PF04466"/>
    </source>
</evidence>
<dbReference type="AlphaFoldDB" id="A0A1H7CIQ6"/>
<proteinExistence type="predicted"/>
<dbReference type="STRING" id="84035.SAMN05660742_12260"/>
<reference evidence="2 3" key="1">
    <citation type="submission" date="2016-10" db="EMBL/GenBank/DDBJ databases">
        <authorList>
            <person name="de Groot N.N."/>
        </authorList>
    </citation>
    <scope>NUCLEOTIDE SEQUENCE [LARGE SCALE GENOMIC DNA]</scope>
    <source>
        <strain evidence="2 3">DSM 2179</strain>
    </source>
</reference>
<organism evidence="2 3">
    <name type="scientific">Propionispira arboris</name>
    <dbReference type="NCBI Taxonomy" id="84035"/>
    <lineage>
        <taxon>Bacteria</taxon>
        <taxon>Bacillati</taxon>
        <taxon>Bacillota</taxon>
        <taxon>Negativicutes</taxon>
        <taxon>Selenomonadales</taxon>
        <taxon>Selenomonadaceae</taxon>
        <taxon>Propionispira</taxon>
    </lineage>
</organism>
<name>A0A1H7CIQ6_9FIRM</name>
<accession>A0A1H7CIQ6</accession>
<dbReference type="InterPro" id="IPR027417">
    <property type="entry name" value="P-loop_NTPase"/>
</dbReference>
<dbReference type="PANTHER" id="PTHR39184">
    <property type="match status" value="1"/>
</dbReference>
<sequence>MQYPQANTLVVRKTASTLKDSCWTQLKWAINKLGVGQFWKPRQNPLELEYLPTGQKILFRGLDDPLKITSITVDVGVLCWGWIEEAYEINDEEDFNRLDESLRGEFPEGYFIQWTITLNHWDRNHWIKARFFDIPNPNVLAKSTNYLCNEFLSAADYAMFEEMKRNDPERYKVAGLGEWGIADGQFFECWRNDIHVVKPFKIPDSWMRFRAMDWGSYRPYCVLWFAVDYDGNLWGYRELYGWGGKANVEDKKGIVKLEYTW</sequence>
<dbReference type="InterPro" id="IPR052380">
    <property type="entry name" value="Viral_DNA_packaging_terminase"/>
</dbReference>
<gene>
    <name evidence="2" type="ORF">SAMN05660742_12260</name>
</gene>
<dbReference type="InterPro" id="IPR035412">
    <property type="entry name" value="Terminase_L_N"/>
</dbReference>
<dbReference type="Pfam" id="PF04466">
    <property type="entry name" value="Terminase_3"/>
    <property type="match status" value="1"/>
</dbReference>
<evidence type="ECO:0000313" key="2">
    <source>
        <dbReference type="EMBL" id="SEJ89683.1"/>
    </source>
</evidence>